<dbReference type="Pfam" id="PF00011">
    <property type="entry name" value="HSP20"/>
    <property type="match status" value="1"/>
</dbReference>
<dbReference type="PROSITE" id="PS01031">
    <property type="entry name" value="SHSP"/>
    <property type="match status" value="1"/>
</dbReference>
<dbReference type="PATRIC" id="fig|1550566.3.peg.922"/>
<evidence type="ECO:0000256" key="2">
    <source>
        <dbReference type="RuleBase" id="RU003616"/>
    </source>
</evidence>
<protein>
    <submittedName>
        <fullName evidence="4">Heat-shock protein Hsp20</fullName>
    </submittedName>
</protein>
<dbReference type="SUPFAM" id="SSF49764">
    <property type="entry name" value="HSP20-like chaperones"/>
    <property type="match status" value="1"/>
</dbReference>
<organism evidence="4 5">
    <name type="scientific">Methanoculleus sediminis</name>
    <dbReference type="NCBI Taxonomy" id="1550566"/>
    <lineage>
        <taxon>Archaea</taxon>
        <taxon>Methanobacteriati</taxon>
        <taxon>Methanobacteriota</taxon>
        <taxon>Stenosarchaea group</taxon>
        <taxon>Methanomicrobia</taxon>
        <taxon>Methanomicrobiales</taxon>
        <taxon>Methanomicrobiaceae</taxon>
        <taxon>Methanoculleus</taxon>
    </lineage>
</organism>
<accession>A0A0H1QZC9</accession>
<keyword evidence="5" id="KW-1185">Reference proteome</keyword>
<comment type="similarity">
    <text evidence="1 2">Belongs to the small heat shock protein (HSP20) family.</text>
</comment>
<dbReference type="CDD" id="cd06464">
    <property type="entry name" value="ACD_sHsps-like"/>
    <property type="match status" value="1"/>
</dbReference>
<dbReference type="Proteomes" id="UP000035301">
    <property type="component" value="Unassembled WGS sequence"/>
</dbReference>
<evidence type="ECO:0000313" key="5">
    <source>
        <dbReference type="Proteomes" id="UP000035301"/>
    </source>
</evidence>
<name>A0A0H1QZC9_9EURY</name>
<dbReference type="STRING" id="1550566.SZ63_04305"/>
<dbReference type="AlphaFoldDB" id="A0A0H1QZC9"/>
<dbReference type="InterPro" id="IPR002068">
    <property type="entry name" value="A-crystallin/Hsp20_dom"/>
</dbReference>
<proteinExistence type="inferred from homology"/>
<reference evidence="4 5" key="1">
    <citation type="journal article" date="2015" name="Int. J. Syst. Evol. Microbiol.">
        <title>Methanoculleus sediminis sp. nov., a methanogen from sediments near a submarine mud volcano.</title>
        <authorList>
            <person name="Chen S.C."/>
            <person name="Chen M.F."/>
            <person name="Lai M.C."/>
            <person name="Weng C.Y."/>
            <person name="Wu S.Y."/>
            <person name="Lin S."/>
            <person name="Yang T.F."/>
            <person name="Chen P.C."/>
        </authorList>
    </citation>
    <scope>NUCLEOTIDE SEQUENCE [LARGE SCALE GENOMIC DNA]</scope>
    <source>
        <strain evidence="4 5">S3Fa</strain>
    </source>
</reference>
<comment type="caution">
    <text evidence="4">The sequence shown here is derived from an EMBL/GenBank/DDBJ whole genome shotgun (WGS) entry which is preliminary data.</text>
</comment>
<dbReference type="EMBL" id="JXOJ01000002">
    <property type="protein sequence ID" value="KLK88273.1"/>
    <property type="molecule type" value="Genomic_DNA"/>
</dbReference>
<evidence type="ECO:0000313" key="4">
    <source>
        <dbReference type="EMBL" id="KLK88273.1"/>
    </source>
</evidence>
<dbReference type="OrthoDB" id="198277at2157"/>
<sequence length="156" mass="17702">MARIERGPYRTIWQDFDDLMAEMESRFQSLLGGIGSRGEEVRGRVVPAVRDFRVDVRDHEDEVIVVADLPGVEKENVAVRLIDPQHLEIASRRTGETEEESRDFFMRERIYGLMSRTVLLPAEVTEESAAATFKNGVLEVRLKKAPTETGTTIPIE</sequence>
<gene>
    <name evidence="4" type="ORF">SZ63_04305</name>
</gene>
<dbReference type="PANTHER" id="PTHR11527">
    <property type="entry name" value="HEAT-SHOCK PROTEIN 20 FAMILY MEMBER"/>
    <property type="match status" value="1"/>
</dbReference>
<dbReference type="InterPro" id="IPR031107">
    <property type="entry name" value="Small_HSP"/>
</dbReference>
<evidence type="ECO:0000256" key="1">
    <source>
        <dbReference type="PROSITE-ProRule" id="PRU00285"/>
    </source>
</evidence>
<dbReference type="RefSeq" id="WP_048181725.1">
    <property type="nucleotide sequence ID" value="NZ_JXOJ01000002.1"/>
</dbReference>
<evidence type="ECO:0000259" key="3">
    <source>
        <dbReference type="PROSITE" id="PS01031"/>
    </source>
</evidence>
<dbReference type="InterPro" id="IPR008978">
    <property type="entry name" value="HSP20-like_chaperone"/>
</dbReference>
<dbReference type="Gene3D" id="2.60.40.790">
    <property type="match status" value="1"/>
</dbReference>
<feature type="domain" description="SHSP" evidence="3">
    <location>
        <begin position="40"/>
        <end position="156"/>
    </location>
</feature>